<dbReference type="VEuPathDB" id="TrichDB:TVAG_259180"/>
<dbReference type="KEGG" id="tva:4767768"/>
<dbReference type="eggNOG" id="KOG2942">
    <property type="taxonomic scope" value="Eukaryota"/>
</dbReference>
<evidence type="ECO:0000313" key="5">
    <source>
        <dbReference type="Proteomes" id="UP000001542"/>
    </source>
</evidence>
<dbReference type="SMR" id="A2EBW9"/>
<dbReference type="InterPro" id="IPR036413">
    <property type="entry name" value="YaeB-like_sf"/>
</dbReference>
<evidence type="ECO:0000259" key="3">
    <source>
        <dbReference type="PROSITE" id="PS51668"/>
    </source>
</evidence>
<evidence type="ECO:0000256" key="2">
    <source>
        <dbReference type="ARBA" id="ARBA00033753"/>
    </source>
</evidence>
<name>A2EBW9_TRIV3</name>
<dbReference type="CDD" id="cd09281">
    <property type="entry name" value="UPF0066"/>
    <property type="match status" value="1"/>
</dbReference>
<evidence type="ECO:0000313" key="4">
    <source>
        <dbReference type="EMBL" id="EAY09837.1"/>
    </source>
</evidence>
<keyword evidence="1" id="KW-0949">S-adenosyl-L-methionine</keyword>
<dbReference type="EMBL" id="DS113349">
    <property type="protein sequence ID" value="EAY09837.1"/>
    <property type="molecule type" value="Genomic_DNA"/>
</dbReference>
<dbReference type="STRING" id="5722.A2EBW9"/>
<gene>
    <name evidence="4" type="ORF">TVAG_259180</name>
</gene>
<dbReference type="InParanoid" id="A2EBW9"/>
<dbReference type="FunFam" id="2.40.30.70:FF:000009">
    <property type="entry name" value="Uncharacterized protein"/>
    <property type="match status" value="1"/>
</dbReference>
<reference evidence="4" key="1">
    <citation type="submission" date="2006-10" db="EMBL/GenBank/DDBJ databases">
        <authorList>
            <person name="Amadeo P."/>
            <person name="Zhao Q."/>
            <person name="Wortman J."/>
            <person name="Fraser-Liggett C."/>
            <person name="Carlton J."/>
        </authorList>
    </citation>
    <scope>NUCLEOTIDE SEQUENCE</scope>
    <source>
        <strain evidence="4">G3</strain>
    </source>
</reference>
<dbReference type="Gene3D" id="2.40.30.70">
    <property type="entry name" value="YaeB-like"/>
    <property type="match status" value="1"/>
</dbReference>
<feature type="domain" description="TsaA-like" evidence="3">
    <location>
        <begin position="5"/>
        <end position="137"/>
    </location>
</feature>
<dbReference type="InterPro" id="IPR023370">
    <property type="entry name" value="TrmO-like_N"/>
</dbReference>
<evidence type="ECO:0000256" key="1">
    <source>
        <dbReference type="ARBA" id="ARBA00022691"/>
    </source>
</evidence>
<accession>A2EBW9</accession>
<reference evidence="4" key="2">
    <citation type="journal article" date="2007" name="Science">
        <title>Draft genome sequence of the sexually transmitted pathogen Trichomonas vaginalis.</title>
        <authorList>
            <person name="Carlton J.M."/>
            <person name="Hirt R.P."/>
            <person name="Silva J.C."/>
            <person name="Delcher A.L."/>
            <person name="Schatz M."/>
            <person name="Zhao Q."/>
            <person name="Wortman J.R."/>
            <person name="Bidwell S.L."/>
            <person name="Alsmark U.C.M."/>
            <person name="Besteiro S."/>
            <person name="Sicheritz-Ponten T."/>
            <person name="Noel C.J."/>
            <person name="Dacks J.B."/>
            <person name="Foster P.G."/>
            <person name="Simillion C."/>
            <person name="Van de Peer Y."/>
            <person name="Miranda-Saavedra D."/>
            <person name="Barton G.J."/>
            <person name="Westrop G.D."/>
            <person name="Mueller S."/>
            <person name="Dessi D."/>
            <person name="Fiori P.L."/>
            <person name="Ren Q."/>
            <person name="Paulsen I."/>
            <person name="Zhang H."/>
            <person name="Bastida-Corcuera F.D."/>
            <person name="Simoes-Barbosa A."/>
            <person name="Brown M.T."/>
            <person name="Hayes R.D."/>
            <person name="Mukherjee M."/>
            <person name="Okumura C.Y."/>
            <person name="Schneider R."/>
            <person name="Smith A.J."/>
            <person name="Vanacova S."/>
            <person name="Villalvazo M."/>
            <person name="Haas B.J."/>
            <person name="Pertea M."/>
            <person name="Feldblyum T.V."/>
            <person name="Utterback T.R."/>
            <person name="Shu C.L."/>
            <person name="Osoegawa K."/>
            <person name="de Jong P.J."/>
            <person name="Hrdy I."/>
            <person name="Horvathova L."/>
            <person name="Zubacova Z."/>
            <person name="Dolezal P."/>
            <person name="Malik S.B."/>
            <person name="Logsdon J.M. Jr."/>
            <person name="Henze K."/>
            <person name="Gupta A."/>
            <person name="Wang C.C."/>
            <person name="Dunne R.L."/>
            <person name="Upcroft J.A."/>
            <person name="Upcroft P."/>
            <person name="White O."/>
            <person name="Salzberg S.L."/>
            <person name="Tang P."/>
            <person name="Chiu C.-H."/>
            <person name="Lee Y.-S."/>
            <person name="Embley T.M."/>
            <person name="Coombs G.H."/>
            <person name="Mottram J.C."/>
            <person name="Tachezy J."/>
            <person name="Fraser-Liggett C.M."/>
            <person name="Johnson P.J."/>
        </authorList>
    </citation>
    <scope>NUCLEOTIDE SEQUENCE [LARGE SCALE GENOMIC DNA]</scope>
    <source>
        <strain evidence="4">G3</strain>
    </source>
</reference>
<comment type="similarity">
    <text evidence="2">Belongs to the tRNA methyltransferase O family.</text>
</comment>
<dbReference type="NCBIfam" id="TIGR00104">
    <property type="entry name" value="tRNA_TsaA"/>
    <property type="match status" value="1"/>
</dbReference>
<dbReference type="InterPro" id="IPR040372">
    <property type="entry name" value="YaeB-like"/>
</dbReference>
<protein>
    <recommendedName>
        <fullName evidence="3">TsaA-like domain-containing protein</fullName>
    </recommendedName>
</protein>
<organism evidence="4 5">
    <name type="scientific">Trichomonas vaginalis (strain ATCC PRA-98 / G3)</name>
    <dbReference type="NCBI Taxonomy" id="412133"/>
    <lineage>
        <taxon>Eukaryota</taxon>
        <taxon>Metamonada</taxon>
        <taxon>Parabasalia</taxon>
        <taxon>Trichomonadida</taxon>
        <taxon>Trichomonadidae</taxon>
        <taxon>Trichomonas</taxon>
    </lineage>
</organism>
<dbReference type="VEuPathDB" id="TrichDB:TVAGG3_0652620"/>
<keyword evidence="5" id="KW-1185">Reference proteome</keyword>
<dbReference type="SUPFAM" id="SSF118196">
    <property type="entry name" value="YaeB-like"/>
    <property type="match status" value="1"/>
</dbReference>
<dbReference type="PROSITE" id="PS51668">
    <property type="entry name" value="TSAA_2"/>
    <property type="match status" value="1"/>
</dbReference>
<dbReference type="PANTHER" id="PTHR12818:SF0">
    <property type="entry name" value="TRNA (ADENINE(37)-N6)-METHYLTRANSFERASE"/>
    <property type="match status" value="1"/>
</dbReference>
<dbReference type="RefSeq" id="XP_001322060.1">
    <property type="nucleotide sequence ID" value="XM_001322025.1"/>
</dbReference>
<dbReference type="Pfam" id="PF01980">
    <property type="entry name" value="TrmO_N"/>
    <property type="match status" value="1"/>
</dbReference>
<dbReference type="PANTHER" id="PTHR12818">
    <property type="entry name" value="TRNA (ADENINE(37)-N6)-METHYLTRANSFERASE"/>
    <property type="match status" value="1"/>
</dbReference>
<dbReference type="InterPro" id="IPR036414">
    <property type="entry name" value="YaeB_N_sf"/>
</dbReference>
<dbReference type="Proteomes" id="UP000001542">
    <property type="component" value="Unassembled WGS sequence"/>
</dbReference>
<dbReference type="OrthoDB" id="4882at2759"/>
<proteinExistence type="inferred from homology"/>
<dbReference type="AlphaFoldDB" id="A2EBW9"/>
<sequence length="139" mass="15564">MEFTASPVGYVHSDCKQMCEVPLNGKDDILGGVIEILPQFSECILGLEKVKYIWVFSFLHLADRSIQQVQPVHRRHLHPRGVFATCSPVRPNPIGKSFMEIQKIDGLKIYVKGLDLVDGTPILDIKLYDEGSDQPNGLC</sequence>